<sequence length="207" mass="24582">MLKKTFIIKFLVVGLVFTLTCKQSEDNSVQIKVTHEKDSMNEEKVLSGEEYLMKNLRLMDEITALQEKWIALEEEVFEITSVTEDVDWKKLNEKGKFLLKGVTDIVVHYGEDRKKIYNVFDEENLEKIESFLRQSFIYVDVLQRTIIKLAIITNRLYRMTVEPGSWSARKYLKELDQYKSLCDEYHKEGYKMNEELEKMRNATLKIK</sequence>
<evidence type="ECO:0000313" key="1">
    <source>
        <dbReference type="EMBL" id="KKM73677.1"/>
    </source>
</evidence>
<accession>A0A0F9MWR0</accession>
<reference evidence="1" key="1">
    <citation type="journal article" date="2015" name="Nature">
        <title>Complex archaea that bridge the gap between prokaryotes and eukaryotes.</title>
        <authorList>
            <person name="Spang A."/>
            <person name="Saw J.H."/>
            <person name="Jorgensen S.L."/>
            <person name="Zaremba-Niedzwiedzka K."/>
            <person name="Martijn J."/>
            <person name="Lind A.E."/>
            <person name="van Eijk R."/>
            <person name="Schleper C."/>
            <person name="Guy L."/>
            <person name="Ettema T.J."/>
        </authorList>
    </citation>
    <scope>NUCLEOTIDE SEQUENCE</scope>
</reference>
<name>A0A0F9MWR0_9ZZZZ</name>
<gene>
    <name evidence="1" type="ORF">LCGC14_1408010</name>
</gene>
<dbReference type="AlphaFoldDB" id="A0A0F9MWR0"/>
<dbReference type="EMBL" id="LAZR01009262">
    <property type="protein sequence ID" value="KKM73677.1"/>
    <property type="molecule type" value="Genomic_DNA"/>
</dbReference>
<protein>
    <submittedName>
        <fullName evidence="1">Uncharacterized protein</fullName>
    </submittedName>
</protein>
<comment type="caution">
    <text evidence="1">The sequence shown here is derived from an EMBL/GenBank/DDBJ whole genome shotgun (WGS) entry which is preliminary data.</text>
</comment>
<proteinExistence type="predicted"/>
<organism evidence="1">
    <name type="scientific">marine sediment metagenome</name>
    <dbReference type="NCBI Taxonomy" id="412755"/>
    <lineage>
        <taxon>unclassified sequences</taxon>
        <taxon>metagenomes</taxon>
        <taxon>ecological metagenomes</taxon>
    </lineage>
</organism>